<keyword evidence="1" id="KW-0472">Membrane</keyword>
<sequence>PIPIQVHSSPSFGAYKYCLYQIVIMSLVSQQLSILGPVFCVPLHFPNILTTFDQHKSFFVYEYDMLKGSCTAAIDSLSNMWKISFFYINTQFSILFVHKSKMSTATRKMHIKFIVQLLLQASVPFVVIVCPALTLVLLLVIEIPLETNR</sequence>
<dbReference type="AlphaFoldDB" id="A0AAN5C8F0"/>
<evidence type="ECO:0000256" key="1">
    <source>
        <dbReference type="SAM" id="Phobius"/>
    </source>
</evidence>
<accession>A0AAN5C8F0</accession>
<feature type="transmembrane region" description="Helical" evidence="1">
    <location>
        <begin position="117"/>
        <end position="141"/>
    </location>
</feature>
<keyword evidence="1" id="KW-1133">Transmembrane helix</keyword>
<gene>
    <name evidence="2" type="ORF">PMAYCL1PPCAC_03932</name>
</gene>
<dbReference type="EMBL" id="BTRK01000001">
    <property type="protein sequence ID" value="GMR33737.1"/>
    <property type="molecule type" value="Genomic_DNA"/>
</dbReference>
<dbReference type="Pfam" id="PF10318">
    <property type="entry name" value="7TM_GPCR_Srh"/>
    <property type="match status" value="1"/>
</dbReference>
<feature type="non-terminal residue" evidence="2">
    <location>
        <position position="149"/>
    </location>
</feature>
<reference evidence="3" key="1">
    <citation type="submission" date="2022-10" db="EMBL/GenBank/DDBJ databases">
        <title>Genome assembly of Pristionchus species.</title>
        <authorList>
            <person name="Yoshida K."/>
            <person name="Sommer R.J."/>
        </authorList>
    </citation>
    <scope>NUCLEOTIDE SEQUENCE [LARGE SCALE GENOMIC DNA]</scope>
    <source>
        <strain evidence="3">RS5460</strain>
    </source>
</reference>
<evidence type="ECO:0008006" key="4">
    <source>
        <dbReference type="Google" id="ProtNLM"/>
    </source>
</evidence>
<dbReference type="InterPro" id="IPR019422">
    <property type="entry name" value="7TM_GPCR_serpentine_rcpt_Srh"/>
</dbReference>
<keyword evidence="3" id="KW-1185">Reference proteome</keyword>
<comment type="caution">
    <text evidence="2">The sequence shown here is derived from an EMBL/GenBank/DDBJ whole genome shotgun (WGS) entry which is preliminary data.</text>
</comment>
<evidence type="ECO:0000313" key="3">
    <source>
        <dbReference type="Proteomes" id="UP001328107"/>
    </source>
</evidence>
<evidence type="ECO:0000313" key="2">
    <source>
        <dbReference type="EMBL" id="GMR33737.1"/>
    </source>
</evidence>
<protein>
    <recommendedName>
        <fullName evidence="4">G protein-coupled receptor</fullName>
    </recommendedName>
</protein>
<proteinExistence type="predicted"/>
<keyword evidence="1" id="KW-0812">Transmembrane</keyword>
<dbReference type="Proteomes" id="UP001328107">
    <property type="component" value="Unassembled WGS sequence"/>
</dbReference>
<feature type="non-terminal residue" evidence="2">
    <location>
        <position position="1"/>
    </location>
</feature>
<organism evidence="2 3">
    <name type="scientific">Pristionchus mayeri</name>
    <dbReference type="NCBI Taxonomy" id="1317129"/>
    <lineage>
        <taxon>Eukaryota</taxon>
        <taxon>Metazoa</taxon>
        <taxon>Ecdysozoa</taxon>
        <taxon>Nematoda</taxon>
        <taxon>Chromadorea</taxon>
        <taxon>Rhabditida</taxon>
        <taxon>Rhabditina</taxon>
        <taxon>Diplogasteromorpha</taxon>
        <taxon>Diplogasteroidea</taxon>
        <taxon>Neodiplogasteridae</taxon>
        <taxon>Pristionchus</taxon>
    </lineage>
</organism>
<name>A0AAN5C8F0_9BILA</name>